<dbReference type="PROSITE" id="PS50181">
    <property type="entry name" value="FBOX"/>
    <property type="match status" value="1"/>
</dbReference>
<dbReference type="Gene3D" id="1.20.1280.50">
    <property type="match status" value="1"/>
</dbReference>
<dbReference type="SUPFAM" id="SSF52047">
    <property type="entry name" value="RNI-like"/>
    <property type="match status" value="1"/>
</dbReference>
<evidence type="ECO:0000313" key="2">
    <source>
        <dbReference type="EMBL" id="SZF02712.1"/>
    </source>
</evidence>
<evidence type="ECO:0000313" key="3">
    <source>
        <dbReference type="Proteomes" id="UP000275772"/>
    </source>
</evidence>
<protein>
    <recommendedName>
        <fullName evidence="1">F-box domain-containing protein</fullName>
    </recommendedName>
</protein>
<sequence length="428" mass="48208">MVSKNHDPVRLLPSEIVAIVFNNLAMRDKLICLAVSKSWNNFLESTKTVWTTLYISRACQPIKIKALSKYLNRSDFTVHNALLHLESFTNKSHMTHLMDTCHGLIDLGIYGKGTFSPSQASVLARATGIQKLCLSQDTQVLRQTMFSMLEYCCKTLKEAKFLHLTDKATSSKPSWPKMNGLTSIHLDITSYCALDLSKLIEATPNIQSAEINNCYPYNTSRLDMTLWPDLERLALTKTSIDYFPKLPSGLKHLILDNSCSFHLDCIDEDDDIFSLPLLETVSLENNNIDISYIFAITESCIRANNLKTLRLGAFDIPYTSDESLCDNFPASSTVEELSLRDLDMLDDNVLTIIELYPSLKKINLSFTLITEVTVKELVDRGVESMIINDCDKVCDEIIKEVREKGVYISHTFMDDTTSSCGEGESDGW</sequence>
<accession>A0A383UTY8</accession>
<dbReference type="Gene3D" id="3.80.10.10">
    <property type="entry name" value="Ribonuclease Inhibitor"/>
    <property type="match status" value="1"/>
</dbReference>
<organism evidence="2 3">
    <name type="scientific">Blumeria hordei</name>
    <name type="common">Barley powdery mildew</name>
    <name type="synonym">Blumeria graminis f. sp. hordei</name>
    <dbReference type="NCBI Taxonomy" id="2867405"/>
    <lineage>
        <taxon>Eukaryota</taxon>
        <taxon>Fungi</taxon>
        <taxon>Dikarya</taxon>
        <taxon>Ascomycota</taxon>
        <taxon>Pezizomycotina</taxon>
        <taxon>Leotiomycetes</taxon>
        <taxon>Erysiphales</taxon>
        <taxon>Erysiphaceae</taxon>
        <taxon>Blumeria</taxon>
    </lineage>
</organism>
<dbReference type="EMBL" id="UNSH01000045">
    <property type="protein sequence ID" value="SZF02712.1"/>
    <property type="molecule type" value="Genomic_DNA"/>
</dbReference>
<dbReference type="InterPro" id="IPR001810">
    <property type="entry name" value="F-box_dom"/>
</dbReference>
<dbReference type="SUPFAM" id="SSF81383">
    <property type="entry name" value="F-box domain"/>
    <property type="match status" value="1"/>
</dbReference>
<feature type="domain" description="F-box" evidence="1">
    <location>
        <begin position="6"/>
        <end position="53"/>
    </location>
</feature>
<name>A0A383UTY8_BLUHO</name>
<dbReference type="SMART" id="SM00256">
    <property type="entry name" value="FBOX"/>
    <property type="match status" value="1"/>
</dbReference>
<dbReference type="AlphaFoldDB" id="A0A383UTY8"/>
<evidence type="ECO:0000259" key="1">
    <source>
        <dbReference type="PROSITE" id="PS50181"/>
    </source>
</evidence>
<dbReference type="VEuPathDB" id="FungiDB:BLGHR1_13497"/>
<gene>
    <name evidence="2" type="ORF">BLGHR1_13497</name>
</gene>
<dbReference type="Pfam" id="PF12937">
    <property type="entry name" value="F-box-like"/>
    <property type="match status" value="1"/>
</dbReference>
<dbReference type="Proteomes" id="UP000275772">
    <property type="component" value="Unassembled WGS sequence"/>
</dbReference>
<dbReference type="InterPro" id="IPR036047">
    <property type="entry name" value="F-box-like_dom_sf"/>
</dbReference>
<reference evidence="2 3" key="1">
    <citation type="submission" date="2017-11" db="EMBL/GenBank/DDBJ databases">
        <authorList>
            <person name="Kracher B."/>
        </authorList>
    </citation>
    <scope>NUCLEOTIDE SEQUENCE [LARGE SCALE GENOMIC DNA]</scope>
    <source>
        <strain evidence="2 3">RACE1</strain>
    </source>
</reference>
<dbReference type="InterPro" id="IPR032675">
    <property type="entry name" value="LRR_dom_sf"/>
</dbReference>
<proteinExistence type="predicted"/>